<dbReference type="OrthoDB" id="3034222at2"/>
<keyword evidence="1" id="KW-0808">Transferase</keyword>
<evidence type="ECO:0000313" key="2">
    <source>
        <dbReference type="Proteomes" id="UP000278823"/>
    </source>
</evidence>
<proteinExistence type="predicted"/>
<comment type="caution">
    <text evidence="1">The sequence shown here is derived from an EMBL/GenBank/DDBJ whole genome shotgun (WGS) entry which is preliminary data.</text>
</comment>
<dbReference type="InterPro" id="IPR007434">
    <property type="entry name" value="FemAB-like"/>
</dbReference>
<dbReference type="AlphaFoldDB" id="A0A432PN16"/>
<dbReference type="RefSeq" id="WP_126919770.1">
    <property type="nucleotide sequence ID" value="NZ_ML133687.1"/>
</dbReference>
<dbReference type="Gene3D" id="3.40.630.30">
    <property type="match status" value="1"/>
</dbReference>
<dbReference type="GO" id="GO:0016740">
    <property type="term" value="F:transferase activity"/>
    <property type="evidence" value="ECO:0007669"/>
    <property type="project" value="UniProtKB-KW"/>
</dbReference>
<dbReference type="SUPFAM" id="SSF55729">
    <property type="entry name" value="Acyl-CoA N-acyltransferases (Nat)"/>
    <property type="match status" value="1"/>
</dbReference>
<gene>
    <name evidence="1" type="ORF">EFQ99_05960</name>
</gene>
<evidence type="ECO:0000313" key="1">
    <source>
        <dbReference type="EMBL" id="RUM25842.1"/>
    </source>
</evidence>
<accession>A0A432PN16</accession>
<dbReference type="EMBL" id="RJTH01000002">
    <property type="protein sequence ID" value="RUM25842.1"/>
    <property type="molecule type" value="Genomic_DNA"/>
</dbReference>
<reference evidence="2" key="1">
    <citation type="submission" date="2018-11" db="EMBL/GenBank/DDBJ databases">
        <title>Rhizobium chutanense sp. nov., isolated from root nodules of Phaseolus vulgaris in China.</title>
        <authorList>
            <person name="Huo Y."/>
        </authorList>
    </citation>
    <scope>NUCLEOTIDE SEQUENCE [LARGE SCALE GENOMIC DNA]</scope>
    <source>
        <strain evidence="2">CCBAU 65647</strain>
    </source>
</reference>
<dbReference type="Proteomes" id="UP000278823">
    <property type="component" value="Unassembled WGS sequence"/>
</dbReference>
<dbReference type="InterPro" id="IPR016181">
    <property type="entry name" value="Acyl_CoA_acyltransferase"/>
</dbReference>
<sequence length="370" mass="42813">MTTEVVGSIKEIGRDAWNACYFAEVEDYDYLLAVEMAGIEGFKWRYVVVRREGIVVAAMPAFHCRYLLETTLDPGRLRDAIEKVRRRFPRFLTQQLACLGSPCTETGVVGFHQTLTTELRELAFRCLVDAFELDAKEHGCVLIALKDISQPLDLAMNGILSSKEYVEVPGMPTAWLDPTFTSLEAYLDLLSSSTRKDMRRKLKAREKIVVKRWSGFGDLLPRAMQLYQQTRERSAWQFEDLTPAYFEGVLANMPGRSFCTMYFFNDKLLAWNLLLHDEGRLVDKFFCMDAEEGRAFNLYYLSWFENLKYCLENDIGLYQSGQAYYQNKVRLGSSLTRNSMYFRHRSPLLHTILRLLAPLLVSDPIKEQRK</sequence>
<keyword evidence="2" id="KW-1185">Reference proteome</keyword>
<name>A0A432PN16_9HYPH</name>
<protein>
    <submittedName>
        <fullName evidence="1">GNAT family N-acetyltransferase</fullName>
    </submittedName>
</protein>
<organism evidence="1 2">
    <name type="scientific">Rhizobium vallis</name>
    <dbReference type="NCBI Taxonomy" id="634290"/>
    <lineage>
        <taxon>Bacteria</taxon>
        <taxon>Pseudomonadati</taxon>
        <taxon>Pseudomonadota</taxon>
        <taxon>Alphaproteobacteria</taxon>
        <taxon>Hyphomicrobiales</taxon>
        <taxon>Rhizobiaceae</taxon>
        <taxon>Rhizobium/Agrobacterium group</taxon>
        <taxon>Rhizobium</taxon>
    </lineage>
</organism>
<dbReference type="Pfam" id="PF04339">
    <property type="entry name" value="FemAB_like"/>
    <property type="match status" value="1"/>
</dbReference>